<dbReference type="InterPro" id="IPR023845">
    <property type="entry name" value="DUF3817_TM"/>
</dbReference>
<dbReference type="GO" id="GO:0005886">
    <property type="term" value="C:plasma membrane"/>
    <property type="evidence" value="ECO:0007669"/>
    <property type="project" value="UniProtKB-SubCell"/>
</dbReference>
<dbReference type="Pfam" id="PF12823">
    <property type="entry name" value="DUF3817"/>
    <property type="match status" value="1"/>
</dbReference>
<keyword evidence="5" id="KW-0472">Membrane</keyword>
<evidence type="ECO:0000313" key="7">
    <source>
        <dbReference type="EMBL" id="TDD89917.1"/>
    </source>
</evidence>
<evidence type="ECO:0000256" key="2">
    <source>
        <dbReference type="ARBA" id="ARBA00022475"/>
    </source>
</evidence>
<evidence type="ECO:0000313" key="8">
    <source>
        <dbReference type="Proteomes" id="UP000295578"/>
    </source>
</evidence>
<keyword evidence="4" id="KW-1133">Transmembrane helix</keyword>
<evidence type="ECO:0000256" key="5">
    <source>
        <dbReference type="ARBA" id="ARBA00023136"/>
    </source>
</evidence>
<keyword evidence="8" id="KW-1185">Reference proteome</keyword>
<name>A0A4V2YXS8_9ACTN</name>
<comment type="caution">
    <text evidence="7">The sequence shown here is derived from an EMBL/GenBank/DDBJ whole genome shotgun (WGS) entry which is preliminary data.</text>
</comment>
<comment type="subcellular location">
    <subcellularLocation>
        <location evidence="1">Cell membrane</location>
        <topology evidence="1">Multi-pass membrane protein</topology>
    </subcellularLocation>
</comment>
<sequence>MRALRIAAAAEAVSLAVLLVNLATAHVEAISSLVGPLHGIAYLEVIVLTLLQPAVPGARWRAVVPGVGGLLAAHRLGAREGQPS</sequence>
<keyword evidence="3" id="KW-0812">Transmembrane</keyword>
<dbReference type="OrthoDB" id="3830534at2"/>
<accession>A0A4V2YXS8</accession>
<evidence type="ECO:0000256" key="1">
    <source>
        <dbReference type="ARBA" id="ARBA00004651"/>
    </source>
</evidence>
<keyword evidence="2" id="KW-1003">Cell membrane</keyword>
<reference evidence="7 8" key="1">
    <citation type="submission" date="2019-03" db="EMBL/GenBank/DDBJ databases">
        <title>Draft genome sequences of novel Actinobacteria.</title>
        <authorList>
            <person name="Sahin N."/>
            <person name="Ay H."/>
            <person name="Saygin H."/>
        </authorList>
    </citation>
    <scope>NUCLEOTIDE SEQUENCE [LARGE SCALE GENOMIC DNA]</scope>
    <source>
        <strain evidence="7 8">DSM 45941</strain>
    </source>
</reference>
<dbReference type="Proteomes" id="UP000295578">
    <property type="component" value="Unassembled WGS sequence"/>
</dbReference>
<feature type="domain" description="DUF3817" evidence="6">
    <location>
        <begin position="2"/>
        <end position="60"/>
    </location>
</feature>
<gene>
    <name evidence="7" type="ORF">E1293_03940</name>
</gene>
<proteinExistence type="predicted"/>
<organism evidence="7 8">
    <name type="scientific">Actinomadura darangshiensis</name>
    <dbReference type="NCBI Taxonomy" id="705336"/>
    <lineage>
        <taxon>Bacteria</taxon>
        <taxon>Bacillati</taxon>
        <taxon>Actinomycetota</taxon>
        <taxon>Actinomycetes</taxon>
        <taxon>Streptosporangiales</taxon>
        <taxon>Thermomonosporaceae</taxon>
        <taxon>Actinomadura</taxon>
    </lineage>
</organism>
<dbReference type="EMBL" id="SMKY01000010">
    <property type="protein sequence ID" value="TDD89917.1"/>
    <property type="molecule type" value="Genomic_DNA"/>
</dbReference>
<evidence type="ECO:0000256" key="3">
    <source>
        <dbReference type="ARBA" id="ARBA00022692"/>
    </source>
</evidence>
<evidence type="ECO:0000256" key="4">
    <source>
        <dbReference type="ARBA" id="ARBA00022989"/>
    </source>
</evidence>
<dbReference type="AlphaFoldDB" id="A0A4V2YXS8"/>
<evidence type="ECO:0000259" key="6">
    <source>
        <dbReference type="Pfam" id="PF12823"/>
    </source>
</evidence>
<protein>
    <submittedName>
        <fullName evidence="7">DUF3817 domain-containing protein</fullName>
    </submittedName>
</protein>